<keyword evidence="1" id="KW-0472">Membrane</keyword>
<dbReference type="AlphaFoldDB" id="A0A0A0EFE0"/>
<proteinExistence type="predicted"/>
<gene>
    <name evidence="2" type="ORF">ATO9_10115</name>
</gene>
<protein>
    <submittedName>
        <fullName evidence="2">Uncharacterized protein</fullName>
    </submittedName>
</protein>
<feature type="transmembrane region" description="Helical" evidence="1">
    <location>
        <begin position="6"/>
        <end position="27"/>
    </location>
</feature>
<dbReference type="eggNOG" id="ENOG503315B">
    <property type="taxonomic scope" value="Bacteria"/>
</dbReference>
<dbReference type="RefSeq" id="WP_043747973.1">
    <property type="nucleotide sequence ID" value="NZ_AQQX01000003.1"/>
</dbReference>
<keyword evidence="1" id="KW-0812">Transmembrane</keyword>
<evidence type="ECO:0000313" key="3">
    <source>
        <dbReference type="Proteomes" id="UP000030004"/>
    </source>
</evidence>
<dbReference type="OrthoDB" id="7875737at2"/>
<sequence>MEILIWIGAAISVAGMAGLIYCIARVARAKRAGLDDDALRAEVGKVVPLNLGALFLSVVGLMVVVLGIFFG</sequence>
<keyword evidence="1" id="KW-1133">Transmembrane helix</keyword>
<dbReference type="EMBL" id="AQQX01000003">
    <property type="protein sequence ID" value="KGM49030.1"/>
    <property type="molecule type" value="Genomic_DNA"/>
</dbReference>
<reference evidence="2 3" key="1">
    <citation type="journal article" date="2015" name="Antonie Van Leeuwenhoek">
        <title>Pseudooceanicola atlanticus gen. nov. sp. nov., isolated from surface seawater of the Atlantic Ocean and reclassification of Oceanicola batsensis, Oceanicola marinus, Oceanicola nitratireducens, Oceanicola nanhaiensis, Oceanicola antarcticus and Oceanicola flagellatus, as Pseudooceanicola batsensis comb. nov., Pseudooceanicola marinus comb. nov., Pseudooceanicola nitratireducens comb. nov., Pseudooceanicola nanhaiensis comb. nov., Pseudooceanicola antarcticus comb. nov., and Pseudooceanicola flagellatus comb. nov.</title>
        <authorList>
            <person name="Lai Q."/>
            <person name="Li G."/>
            <person name="Liu X."/>
            <person name="Du Y."/>
            <person name="Sun F."/>
            <person name="Shao Z."/>
        </authorList>
    </citation>
    <scope>NUCLEOTIDE SEQUENCE [LARGE SCALE GENOMIC DNA]</scope>
    <source>
        <strain evidence="2 3">22II-s11g</strain>
    </source>
</reference>
<feature type="transmembrane region" description="Helical" evidence="1">
    <location>
        <begin position="47"/>
        <end position="70"/>
    </location>
</feature>
<dbReference type="STRING" id="1461694.ATO9_10115"/>
<comment type="caution">
    <text evidence="2">The sequence shown here is derived from an EMBL/GenBank/DDBJ whole genome shotgun (WGS) entry which is preliminary data.</text>
</comment>
<keyword evidence="3" id="KW-1185">Reference proteome</keyword>
<evidence type="ECO:0000313" key="2">
    <source>
        <dbReference type="EMBL" id="KGM49030.1"/>
    </source>
</evidence>
<organism evidence="2 3">
    <name type="scientific">Pseudooceanicola atlanticus</name>
    <dbReference type="NCBI Taxonomy" id="1461694"/>
    <lineage>
        <taxon>Bacteria</taxon>
        <taxon>Pseudomonadati</taxon>
        <taxon>Pseudomonadota</taxon>
        <taxon>Alphaproteobacteria</taxon>
        <taxon>Rhodobacterales</taxon>
        <taxon>Paracoccaceae</taxon>
        <taxon>Pseudooceanicola</taxon>
    </lineage>
</organism>
<accession>A0A0A0EFE0</accession>
<dbReference type="Proteomes" id="UP000030004">
    <property type="component" value="Unassembled WGS sequence"/>
</dbReference>
<name>A0A0A0EFE0_9RHOB</name>
<evidence type="ECO:0000256" key="1">
    <source>
        <dbReference type="SAM" id="Phobius"/>
    </source>
</evidence>